<dbReference type="SMART" id="SM01034">
    <property type="entry name" value="BLUF"/>
    <property type="match status" value="1"/>
</dbReference>
<evidence type="ECO:0000313" key="2">
    <source>
        <dbReference type="EMBL" id="PZQ61819.1"/>
    </source>
</evidence>
<proteinExistence type="predicted"/>
<dbReference type="AlphaFoldDB" id="A0A2W5PCI6"/>
<dbReference type="SUPFAM" id="SSF54975">
    <property type="entry name" value="Acylphosphatase/BLUF domain-like"/>
    <property type="match status" value="1"/>
</dbReference>
<accession>A0A2W5PCI6</accession>
<dbReference type="Proteomes" id="UP000249229">
    <property type="component" value="Unassembled WGS sequence"/>
</dbReference>
<dbReference type="PROSITE" id="PS50925">
    <property type="entry name" value="BLUF"/>
    <property type="match status" value="1"/>
</dbReference>
<reference evidence="2 3" key="1">
    <citation type="submission" date="2017-08" db="EMBL/GenBank/DDBJ databases">
        <title>Infants hospitalized years apart are colonized by the same room-sourced microbial strains.</title>
        <authorList>
            <person name="Brooks B."/>
            <person name="Olm M.R."/>
            <person name="Firek B.A."/>
            <person name="Baker R."/>
            <person name="Thomas B.C."/>
            <person name="Morowitz M.J."/>
            <person name="Banfield J.F."/>
        </authorList>
    </citation>
    <scope>NUCLEOTIDE SEQUENCE [LARGE SCALE GENOMIC DNA]</scope>
    <source>
        <strain evidence="2">S2_005_001_R1_22</strain>
    </source>
</reference>
<dbReference type="InterPro" id="IPR007024">
    <property type="entry name" value="BLUF_domain"/>
</dbReference>
<organism evidence="2 3">
    <name type="scientific">Sphingomonas taxi</name>
    <dbReference type="NCBI Taxonomy" id="1549858"/>
    <lineage>
        <taxon>Bacteria</taxon>
        <taxon>Pseudomonadati</taxon>
        <taxon>Pseudomonadota</taxon>
        <taxon>Alphaproteobacteria</taxon>
        <taxon>Sphingomonadales</taxon>
        <taxon>Sphingomonadaceae</taxon>
        <taxon>Sphingomonas</taxon>
    </lineage>
</organism>
<evidence type="ECO:0000313" key="3">
    <source>
        <dbReference type="Proteomes" id="UP000249229"/>
    </source>
</evidence>
<dbReference type="GO" id="GO:0071949">
    <property type="term" value="F:FAD binding"/>
    <property type="evidence" value="ECO:0007669"/>
    <property type="project" value="InterPro"/>
</dbReference>
<gene>
    <name evidence="2" type="ORF">DI544_04145</name>
</gene>
<feature type="domain" description="BLUF" evidence="1">
    <location>
        <begin position="1"/>
        <end position="92"/>
    </location>
</feature>
<dbReference type="GO" id="GO:0009882">
    <property type="term" value="F:blue light photoreceptor activity"/>
    <property type="evidence" value="ECO:0007669"/>
    <property type="project" value="InterPro"/>
</dbReference>
<sequence>MHRFVFSSRAAQPYGRMEIKALCEQSALRNAAGGITGLFLYDGARFLQALEGPDIPLFATIDRISRDPRHYDMTTIQSKTIGEREFHNWSMSQPLFGIGDDPGAYVARIVHDVRHVADAYIRAQFIGFASLARNARYRYE</sequence>
<dbReference type="EMBL" id="QFQI01000002">
    <property type="protein sequence ID" value="PZQ61819.1"/>
    <property type="molecule type" value="Genomic_DNA"/>
</dbReference>
<protein>
    <recommendedName>
        <fullName evidence="1">BLUF domain-containing protein</fullName>
    </recommendedName>
</protein>
<dbReference type="InterPro" id="IPR036046">
    <property type="entry name" value="Acylphosphatase-like_dom_sf"/>
</dbReference>
<name>A0A2W5PCI6_9SPHN</name>
<comment type="caution">
    <text evidence="2">The sequence shown here is derived from an EMBL/GenBank/DDBJ whole genome shotgun (WGS) entry which is preliminary data.</text>
</comment>
<dbReference type="Gene3D" id="3.30.70.100">
    <property type="match status" value="1"/>
</dbReference>
<dbReference type="Pfam" id="PF04940">
    <property type="entry name" value="BLUF"/>
    <property type="match status" value="1"/>
</dbReference>
<evidence type="ECO:0000259" key="1">
    <source>
        <dbReference type="PROSITE" id="PS50925"/>
    </source>
</evidence>